<dbReference type="PANTHER" id="PTHR33744">
    <property type="entry name" value="CARBOHYDRATE DIACID REGULATOR"/>
    <property type="match status" value="1"/>
</dbReference>
<evidence type="ECO:0000313" key="2">
    <source>
        <dbReference type="EMBL" id="MEQ2638032.1"/>
    </source>
</evidence>
<organism evidence="2 3">
    <name type="scientific">Paratractidigestivibacter faecalis</name>
    <dbReference type="NCBI Taxonomy" id="2292441"/>
    <lineage>
        <taxon>Bacteria</taxon>
        <taxon>Bacillati</taxon>
        <taxon>Actinomycetota</taxon>
        <taxon>Coriobacteriia</taxon>
        <taxon>Coriobacteriales</taxon>
        <taxon>Atopobiaceae</taxon>
        <taxon>Paratractidigestivibacter</taxon>
    </lineage>
</organism>
<dbReference type="InterPro" id="IPR025736">
    <property type="entry name" value="PucR_C-HTH_dom"/>
</dbReference>
<evidence type="ECO:0000313" key="3">
    <source>
        <dbReference type="Proteomes" id="UP001478817"/>
    </source>
</evidence>
<dbReference type="RefSeq" id="WP_349182630.1">
    <property type="nucleotide sequence ID" value="NZ_JBBNGS010000011.1"/>
</dbReference>
<proteinExistence type="predicted"/>
<dbReference type="Pfam" id="PF13556">
    <property type="entry name" value="HTH_30"/>
    <property type="match status" value="1"/>
</dbReference>
<evidence type="ECO:0000259" key="1">
    <source>
        <dbReference type="Pfam" id="PF13556"/>
    </source>
</evidence>
<sequence length="517" mass="57043">MKLRTVLNDLRCTPLCVGRDELLDEDVIAVPEYEKNVPPEAKLLRLCSLESYLEENVKAGEGQVLLVHTQEGLPEDFSCSADAVVVSHPYSYGDFRATFLDLPAGAAILEVRREKMFEAFLASYDLAQFARRSSAVLGNPVIITNADMRLLATAGEFPADAPDVQEVLSCGYVSEGVNSELEADGMIEAVRHARHSLLSGASRYGRHWVTSIIYYHHLEMGRYDVMEAERPITGFDLELVDYAGQLAGIMIDRLGAAGERVGFGSSVLEDLVAGSFANEPTMRAQLVLTGLPLDVSYAMMAVIGQRGAGKDYYGRVGGIVARAFRDCLWCAREDCLVVLAPIGRNECVGYDDYARAARRLSGNTQLTSALENNDLRAFVAEPLRDLTQAPGRLAQATDLARACAKRVAGRVVYFWENRFAVLACAPERPDRLERMLDKRVVAMADYDREHGTDYLKTAVMSVRFPGSPADAASALSVHRNTYFYRVNKVRELFFIDLKDGDDRLATSFCTSILEGLD</sequence>
<gene>
    <name evidence="2" type="ORF">AAAT05_06735</name>
</gene>
<comment type="caution">
    <text evidence="2">The sequence shown here is derived from an EMBL/GenBank/DDBJ whole genome shotgun (WGS) entry which is preliminary data.</text>
</comment>
<dbReference type="Gene3D" id="1.10.10.2840">
    <property type="entry name" value="PucR C-terminal helix-turn-helix domain"/>
    <property type="match status" value="1"/>
</dbReference>
<dbReference type="Proteomes" id="UP001478817">
    <property type="component" value="Unassembled WGS sequence"/>
</dbReference>
<dbReference type="EMBL" id="JBBNGS010000011">
    <property type="protein sequence ID" value="MEQ2638032.1"/>
    <property type="molecule type" value="Genomic_DNA"/>
</dbReference>
<feature type="domain" description="PucR C-terminal helix-turn-helix" evidence="1">
    <location>
        <begin position="455"/>
        <end position="506"/>
    </location>
</feature>
<reference evidence="2 3" key="1">
    <citation type="submission" date="2024-04" db="EMBL/GenBank/DDBJ databases">
        <title>Human intestinal bacterial collection.</title>
        <authorList>
            <person name="Pauvert C."/>
            <person name="Hitch T.C.A."/>
            <person name="Clavel T."/>
        </authorList>
    </citation>
    <scope>NUCLEOTIDE SEQUENCE [LARGE SCALE GENOMIC DNA]</scope>
    <source>
        <strain evidence="2 3">CLA-AA-H197</strain>
    </source>
</reference>
<dbReference type="PANTHER" id="PTHR33744:SF7">
    <property type="entry name" value="PUCR FAMILY TRANSCRIPTIONAL REGULATOR"/>
    <property type="match status" value="1"/>
</dbReference>
<dbReference type="InterPro" id="IPR051448">
    <property type="entry name" value="CdaR-like_regulators"/>
</dbReference>
<name>A0ABV1IGL6_9ACTN</name>
<keyword evidence="3" id="KW-1185">Reference proteome</keyword>
<dbReference type="InterPro" id="IPR042070">
    <property type="entry name" value="PucR_C-HTH_sf"/>
</dbReference>
<accession>A0ABV1IGL6</accession>
<protein>
    <submittedName>
        <fullName evidence="2">Helix-turn-helix domain-containing protein</fullName>
    </submittedName>
</protein>